<dbReference type="GeneID" id="28727650"/>
<dbReference type="SUPFAM" id="SSF50494">
    <property type="entry name" value="Trypsin-like serine proteases"/>
    <property type="match status" value="1"/>
</dbReference>
<reference evidence="1 2" key="1">
    <citation type="submission" date="2015-07" db="EMBL/GenBank/DDBJ databases">
        <title>Draft Genome Sequence of Malassezia furfur CBS1878 and Malassezia pachydermatis CBS1879.</title>
        <authorList>
            <person name="Triana S."/>
            <person name="Ohm R."/>
            <person name="Gonzalez A."/>
            <person name="DeCock H."/>
            <person name="Restrepo S."/>
            <person name="Celis A."/>
        </authorList>
    </citation>
    <scope>NUCLEOTIDE SEQUENCE [LARGE SCALE GENOMIC DNA]</scope>
    <source>
        <strain evidence="1 2">CBS 1879</strain>
    </source>
</reference>
<protein>
    <submittedName>
        <fullName evidence="1">Peptidase cysteine trypsin-like protein</fullName>
    </submittedName>
</protein>
<organism evidence="1 2">
    <name type="scientific">Malassezia pachydermatis</name>
    <dbReference type="NCBI Taxonomy" id="77020"/>
    <lineage>
        <taxon>Eukaryota</taxon>
        <taxon>Fungi</taxon>
        <taxon>Dikarya</taxon>
        <taxon>Basidiomycota</taxon>
        <taxon>Ustilaginomycotina</taxon>
        <taxon>Malasseziomycetes</taxon>
        <taxon>Malasseziales</taxon>
        <taxon>Malasseziaceae</taxon>
        <taxon>Malassezia</taxon>
    </lineage>
</organism>
<dbReference type="EMBL" id="LGAV01000003">
    <property type="protein sequence ID" value="KOS15001.1"/>
    <property type="molecule type" value="Genomic_DNA"/>
</dbReference>
<dbReference type="AlphaFoldDB" id="A0A0M8MWK3"/>
<name>A0A0M8MWK3_9BASI</name>
<gene>
    <name evidence="1" type="ORF">Malapachy_1270</name>
</gene>
<accession>A0A0M8MWK3</accession>
<dbReference type="RefSeq" id="XP_017992633.1">
    <property type="nucleotide sequence ID" value="XM_018135775.1"/>
</dbReference>
<dbReference type="InterPro" id="IPR009003">
    <property type="entry name" value="Peptidase_S1_PA"/>
</dbReference>
<dbReference type="OrthoDB" id="10054765at2759"/>
<keyword evidence="2" id="KW-1185">Reference proteome</keyword>
<comment type="caution">
    <text evidence="1">The sequence shown here is derived from an EMBL/GenBank/DDBJ whole genome shotgun (WGS) entry which is preliminary data.</text>
</comment>
<dbReference type="Proteomes" id="UP000037751">
    <property type="component" value="Unassembled WGS sequence"/>
</dbReference>
<dbReference type="Pfam" id="PF13365">
    <property type="entry name" value="Trypsin_2"/>
    <property type="match status" value="1"/>
</dbReference>
<proteinExistence type="predicted"/>
<sequence length="428" mass="46804">MPQKADIERVKNLATGDARRSVPLPDTASMLVKRLNDAMNYWDENPDVYHMASENKNIEQHHTVDHPSSAFSAMERYLISASRQILNMGKRSSSPADFQHIQSCMDASVNEQLDIELPYESVPKPERRVALTNAKSAPDDINTALDDGVLLLCYIEFSELGKEKISICSGFAVQGGDKLASTDTEASGPIIVSCAHTLESVMQNYVKPKGSSADNESIVLAMTRLGHIYPVHTLLSYLPGQDLSLFQLSPNAYSFDLDSFQVTPLHDTSMRTLPVSPYPAVINTELSVSSFGGWVPDATAGSFSIKEGLTQHDVVRNRWAHAKLTGYRDPIGRQAETGTYDELAQLDFQLDWDSEETPESLREAAMRSTAVFPIPGSSGGPVVDIHSGCVVGVVRGQRSSELGDVRGDAVPAEKIFEFFALPGLGKRK</sequence>
<dbReference type="VEuPathDB" id="FungiDB:Malapachy_1270"/>
<evidence type="ECO:0000313" key="1">
    <source>
        <dbReference type="EMBL" id="KOS15001.1"/>
    </source>
</evidence>
<dbReference type="STRING" id="77020.A0A0M8MWK3"/>
<evidence type="ECO:0000313" key="2">
    <source>
        <dbReference type="Proteomes" id="UP000037751"/>
    </source>
</evidence>